<proteinExistence type="predicted"/>
<evidence type="ECO:0000313" key="1">
    <source>
        <dbReference type="EMBL" id="EKE26153.1"/>
    </source>
</evidence>
<name>K2FTG5_9BACT</name>
<reference evidence="1" key="1">
    <citation type="journal article" date="2012" name="Science">
        <title>Fermentation, hydrogen, and sulfur metabolism in multiple uncultivated bacterial phyla.</title>
        <authorList>
            <person name="Wrighton K.C."/>
            <person name="Thomas B.C."/>
            <person name="Sharon I."/>
            <person name="Miller C.S."/>
            <person name="Castelle C.J."/>
            <person name="VerBerkmoes N.C."/>
            <person name="Wilkins M.J."/>
            <person name="Hettich R.L."/>
            <person name="Lipton M.S."/>
            <person name="Williams K.H."/>
            <person name="Long P.E."/>
            <person name="Banfield J.F."/>
        </authorList>
    </citation>
    <scope>NUCLEOTIDE SEQUENCE [LARGE SCALE GENOMIC DNA]</scope>
</reference>
<dbReference type="EMBL" id="AMFJ01000922">
    <property type="protein sequence ID" value="EKE26153.1"/>
    <property type="molecule type" value="Genomic_DNA"/>
</dbReference>
<gene>
    <name evidence="1" type="ORF">ACD_4C00406G0002</name>
</gene>
<organism evidence="1">
    <name type="scientific">uncultured bacterium</name>
    <name type="common">gcode 4</name>
    <dbReference type="NCBI Taxonomy" id="1234023"/>
    <lineage>
        <taxon>Bacteria</taxon>
        <taxon>environmental samples</taxon>
    </lineage>
</organism>
<accession>K2FTG5</accession>
<comment type="caution">
    <text evidence="1">The sequence shown here is derived from an EMBL/GenBank/DDBJ whole genome shotgun (WGS) entry which is preliminary data.</text>
</comment>
<sequence>MILCFNLKYDSDFYWIIKKLKTKIENIFLDIDPESLSIIKHYLSHSIWVVIDHNFCLKIWSESTLNYAFKQIFFLERIYYWICKFNEEQKKLLVAIFEKKYHQEKNASMELDELFHVIYSIKMKSNK</sequence>
<dbReference type="AlphaFoldDB" id="K2FTG5"/>
<protein>
    <submittedName>
        <fullName evidence="1">Uncharacterized protein</fullName>
    </submittedName>
</protein>